<keyword evidence="1" id="KW-1133">Transmembrane helix</keyword>
<feature type="transmembrane region" description="Helical" evidence="1">
    <location>
        <begin position="7"/>
        <end position="27"/>
    </location>
</feature>
<keyword evidence="1" id="KW-0472">Membrane</keyword>
<dbReference type="STRING" id="1850254.LPB137_05755"/>
<gene>
    <name evidence="2" type="ORF">LPB137_05755</name>
</gene>
<reference evidence="2 3" key="1">
    <citation type="submission" date="2017-01" db="EMBL/GenBank/DDBJ databases">
        <title>Genome sequencing of Arcobacter sp. LPB0137.</title>
        <authorList>
            <person name="Lee G.-W."/>
            <person name="Yi H."/>
        </authorList>
    </citation>
    <scope>NUCLEOTIDE SEQUENCE [LARGE SCALE GENOMIC DNA]</scope>
    <source>
        <strain evidence="2 3">LPB0137</strain>
    </source>
</reference>
<evidence type="ECO:0000256" key="1">
    <source>
        <dbReference type="SAM" id="Phobius"/>
    </source>
</evidence>
<dbReference type="KEGG" id="alp:LPB137_05755"/>
<proteinExistence type="predicted"/>
<organism evidence="2 3">
    <name type="scientific">Poseidonibacter parvus</name>
    <dbReference type="NCBI Taxonomy" id="1850254"/>
    <lineage>
        <taxon>Bacteria</taxon>
        <taxon>Pseudomonadati</taxon>
        <taxon>Campylobacterota</taxon>
        <taxon>Epsilonproteobacteria</taxon>
        <taxon>Campylobacterales</taxon>
        <taxon>Arcobacteraceae</taxon>
        <taxon>Poseidonibacter</taxon>
    </lineage>
</organism>
<evidence type="ECO:0000313" key="2">
    <source>
        <dbReference type="EMBL" id="APW65385.1"/>
    </source>
</evidence>
<dbReference type="Proteomes" id="UP000186074">
    <property type="component" value="Chromosome"/>
</dbReference>
<dbReference type="AlphaFoldDB" id="A0A1P8KLH2"/>
<dbReference type="EMBL" id="CP019070">
    <property type="protein sequence ID" value="APW65385.1"/>
    <property type="molecule type" value="Genomic_DNA"/>
</dbReference>
<name>A0A1P8KLH2_9BACT</name>
<dbReference type="RefSeq" id="WP_076085613.1">
    <property type="nucleotide sequence ID" value="NZ_CP019070.1"/>
</dbReference>
<protein>
    <submittedName>
        <fullName evidence="2">Uncharacterized protein</fullName>
    </submittedName>
</protein>
<keyword evidence="1" id="KW-0812">Transmembrane</keyword>
<evidence type="ECO:0000313" key="3">
    <source>
        <dbReference type="Proteomes" id="UP000186074"/>
    </source>
</evidence>
<keyword evidence="3" id="KW-1185">Reference proteome</keyword>
<sequence>MKKQRRIINALVLIIVLIMGYITFFPGREAISEEIKNKHFTNISINKLYKIKNANERKYFVIEDKKTIKVFEVDENTNEIQKKTIIPFDEYWFTEKNQGIDTYLVLFKNTTKTEILLFDNDIRTLSKELK</sequence>
<accession>A0A1P8KLH2</accession>